<dbReference type="InterPro" id="IPR036681">
    <property type="entry name" value="PgpA-like_sf"/>
</dbReference>
<dbReference type="Proteomes" id="UP000002063">
    <property type="component" value="Chromosome"/>
</dbReference>
<dbReference type="NCBIfam" id="TIGR03161">
    <property type="entry name" value="ribazole_CobZ"/>
    <property type="match status" value="1"/>
</dbReference>
<dbReference type="GeneID" id="42317343"/>
<evidence type="ECO:0000313" key="3">
    <source>
        <dbReference type="Proteomes" id="UP000002063"/>
    </source>
</evidence>
<dbReference type="InterPro" id="IPR017577">
    <property type="entry name" value="Ribazole_CobZ"/>
</dbReference>
<dbReference type="SUPFAM" id="SSF101307">
    <property type="entry name" value="YutG-like"/>
    <property type="match status" value="1"/>
</dbReference>
<dbReference type="STRING" id="579137.Metvu_0868"/>
<dbReference type="Gene3D" id="1.10.3760.10">
    <property type="entry name" value="PgpA-like"/>
    <property type="match status" value="1"/>
</dbReference>
<dbReference type="KEGG" id="mvu:Metvu_0868"/>
<keyword evidence="3" id="KW-1185">Reference proteome</keyword>
<gene>
    <name evidence="2" type="ordered locus">Metvu_0868</name>
</gene>
<dbReference type="InterPro" id="IPR007686">
    <property type="entry name" value="YutG/PgpA"/>
</dbReference>
<protein>
    <submittedName>
        <fullName evidence="2">Alpha-ribazole phosphatase CobZ</fullName>
    </submittedName>
</protein>
<accession>C9RGM4</accession>
<dbReference type="Pfam" id="PF04608">
    <property type="entry name" value="PgpA"/>
    <property type="match status" value="1"/>
</dbReference>
<feature type="domain" description="YutG/PgpA" evidence="1">
    <location>
        <begin position="75"/>
        <end position="141"/>
    </location>
</feature>
<dbReference type="EMBL" id="CP001787">
    <property type="protein sequence ID" value="ACX72726.1"/>
    <property type="molecule type" value="Genomic_DNA"/>
</dbReference>
<dbReference type="GO" id="GO:0008962">
    <property type="term" value="F:phosphatidylglycerophosphatase activity"/>
    <property type="evidence" value="ECO:0007669"/>
    <property type="project" value="InterPro"/>
</dbReference>
<dbReference type="RefSeq" id="WP_015732946.1">
    <property type="nucleotide sequence ID" value="NC_013407.1"/>
</dbReference>
<dbReference type="AlphaFoldDB" id="C9RGM4"/>
<dbReference type="HOGENOM" id="CLU_120791_0_0_2"/>
<reference evidence="2" key="1">
    <citation type="submission" date="2009-10" db="EMBL/GenBank/DDBJ databases">
        <title>Complete sequence of chromosome of Methanocaldococcus vulcanius M7.</title>
        <authorList>
            <consortium name="US DOE Joint Genome Institute"/>
            <person name="Lucas S."/>
            <person name="Copeland A."/>
            <person name="Lapidus A."/>
            <person name="Glavina del Rio T."/>
            <person name="Dalin E."/>
            <person name="Tice H."/>
            <person name="Bruce D."/>
            <person name="Goodwin L."/>
            <person name="Pitluck S."/>
            <person name="Lcollab F.I."/>
            <person name="Brettin T."/>
            <person name="Detter J.C."/>
            <person name="Han C."/>
            <person name="Tapia R."/>
            <person name="Kuske C.R."/>
            <person name="Schmutz J."/>
            <person name="Larimer F."/>
            <person name="Land M."/>
            <person name="Hauser L."/>
            <person name="Kyrpides N."/>
            <person name="Ovchinikova G."/>
            <person name="Sieprawska-Lupa M."/>
            <person name="Whitman W.B."/>
            <person name="Woyke T."/>
        </authorList>
    </citation>
    <scope>NUCLEOTIDE SEQUENCE [LARGE SCALE GENOMIC DNA]</scope>
    <source>
        <strain evidence="2">M7</strain>
    </source>
</reference>
<proteinExistence type="predicted"/>
<evidence type="ECO:0000313" key="2">
    <source>
        <dbReference type="EMBL" id="ACX72726.1"/>
    </source>
</evidence>
<evidence type="ECO:0000259" key="1">
    <source>
        <dbReference type="Pfam" id="PF04608"/>
    </source>
</evidence>
<dbReference type="CDD" id="cd06971">
    <property type="entry name" value="PgpA"/>
    <property type="match status" value="1"/>
</dbReference>
<name>C9RGM4_METVM</name>
<sequence length="144" mass="15927">MTLKKLEEFGITLKNLVEAGMALYIGSEEEEKEVKKNLEKIILKQLSNPNVSTLIIAAILLDREGKNGKLPFNYSDDPNYVYADEVIGLAIANEIAGTKAIFNFRFYDGKKPGIIGKLDKEGYMFLDDAIAGLLAGCMSKVFEV</sequence>
<dbReference type="OrthoDB" id="53211at2157"/>
<dbReference type="eggNOG" id="arCOG01869">
    <property type="taxonomic scope" value="Archaea"/>
</dbReference>
<dbReference type="GO" id="GO:0006629">
    <property type="term" value="P:lipid metabolic process"/>
    <property type="evidence" value="ECO:0007669"/>
    <property type="project" value="InterPro"/>
</dbReference>
<organism evidence="2 3">
    <name type="scientific">Methanocaldococcus vulcanius (strain ATCC 700851 / DSM 12094 / M7)</name>
    <name type="common">Methanococcus vulcanius</name>
    <dbReference type="NCBI Taxonomy" id="579137"/>
    <lineage>
        <taxon>Archaea</taxon>
        <taxon>Methanobacteriati</taxon>
        <taxon>Methanobacteriota</taxon>
        <taxon>Methanomada group</taxon>
        <taxon>Methanococci</taxon>
        <taxon>Methanococcales</taxon>
        <taxon>Methanocaldococcaceae</taxon>
        <taxon>Methanocaldococcus</taxon>
    </lineage>
</organism>